<accession>A0A5B9QFL4</accession>
<dbReference type="Pfam" id="PF08327">
    <property type="entry name" value="AHSA1"/>
    <property type="match status" value="1"/>
</dbReference>
<proteinExistence type="inferred from homology"/>
<dbReference type="InterPro" id="IPR023393">
    <property type="entry name" value="START-like_dom_sf"/>
</dbReference>
<evidence type="ECO:0000313" key="4">
    <source>
        <dbReference type="Proteomes" id="UP000323917"/>
    </source>
</evidence>
<dbReference type="InterPro" id="IPR013538">
    <property type="entry name" value="ASHA1/2-like_C"/>
</dbReference>
<organism evidence="3 4">
    <name type="scientific">Bythopirellula goksoeyrii</name>
    <dbReference type="NCBI Taxonomy" id="1400387"/>
    <lineage>
        <taxon>Bacteria</taxon>
        <taxon>Pseudomonadati</taxon>
        <taxon>Planctomycetota</taxon>
        <taxon>Planctomycetia</taxon>
        <taxon>Pirellulales</taxon>
        <taxon>Lacipirellulaceae</taxon>
        <taxon>Bythopirellula</taxon>
    </lineage>
</organism>
<evidence type="ECO:0000256" key="1">
    <source>
        <dbReference type="ARBA" id="ARBA00006817"/>
    </source>
</evidence>
<comment type="similarity">
    <text evidence="1">Belongs to the AHA1 family.</text>
</comment>
<keyword evidence="4" id="KW-1185">Reference proteome</keyword>
<sequence length="135" mass="15104">MVITMPRTVILAAFLPATPDRLYEMYLDPKQHAAFSGATVEIGESPGSAFRAFEGMLSGTILHVEPKRLIVQTWRSGNWPSDAIDSTLTLSFCSDKDGARIELVQVNVPDVDFAGVCQGWERHYWTPWREYLGTV</sequence>
<dbReference type="AlphaFoldDB" id="A0A5B9QFL4"/>
<feature type="domain" description="Activator of Hsp90 ATPase homologue 1/2-like C-terminal" evidence="2">
    <location>
        <begin position="17"/>
        <end position="124"/>
    </location>
</feature>
<dbReference type="KEGG" id="bgok:Pr1d_51550"/>
<dbReference type="Gene3D" id="3.30.530.20">
    <property type="match status" value="1"/>
</dbReference>
<dbReference type="EMBL" id="CP042913">
    <property type="protein sequence ID" value="QEG37808.1"/>
    <property type="molecule type" value="Genomic_DNA"/>
</dbReference>
<protein>
    <recommendedName>
        <fullName evidence="2">Activator of Hsp90 ATPase homologue 1/2-like C-terminal domain-containing protein</fullName>
    </recommendedName>
</protein>
<evidence type="ECO:0000313" key="3">
    <source>
        <dbReference type="EMBL" id="QEG37808.1"/>
    </source>
</evidence>
<reference evidence="3 4" key="1">
    <citation type="submission" date="2019-08" db="EMBL/GenBank/DDBJ databases">
        <title>Deep-cultivation of Planctomycetes and their phenomic and genomic characterization uncovers novel biology.</title>
        <authorList>
            <person name="Wiegand S."/>
            <person name="Jogler M."/>
            <person name="Boedeker C."/>
            <person name="Pinto D."/>
            <person name="Vollmers J."/>
            <person name="Rivas-Marin E."/>
            <person name="Kohn T."/>
            <person name="Peeters S.H."/>
            <person name="Heuer A."/>
            <person name="Rast P."/>
            <person name="Oberbeckmann S."/>
            <person name="Bunk B."/>
            <person name="Jeske O."/>
            <person name="Meyerdierks A."/>
            <person name="Storesund J.E."/>
            <person name="Kallscheuer N."/>
            <person name="Luecker S."/>
            <person name="Lage O.M."/>
            <person name="Pohl T."/>
            <person name="Merkel B.J."/>
            <person name="Hornburger P."/>
            <person name="Mueller R.-W."/>
            <person name="Bruemmer F."/>
            <person name="Labrenz M."/>
            <person name="Spormann A.M."/>
            <person name="Op den Camp H."/>
            <person name="Overmann J."/>
            <person name="Amann R."/>
            <person name="Jetten M.S.M."/>
            <person name="Mascher T."/>
            <person name="Medema M.H."/>
            <person name="Devos D.P."/>
            <person name="Kaster A.-K."/>
            <person name="Ovreas L."/>
            <person name="Rohde M."/>
            <person name="Galperin M.Y."/>
            <person name="Jogler C."/>
        </authorList>
    </citation>
    <scope>NUCLEOTIDE SEQUENCE [LARGE SCALE GENOMIC DNA]</scope>
    <source>
        <strain evidence="3 4">Pr1d</strain>
    </source>
</reference>
<evidence type="ECO:0000259" key="2">
    <source>
        <dbReference type="Pfam" id="PF08327"/>
    </source>
</evidence>
<dbReference type="OrthoDB" id="337378at2"/>
<dbReference type="Proteomes" id="UP000323917">
    <property type="component" value="Chromosome"/>
</dbReference>
<dbReference type="SUPFAM" id="SSF55961">
    <property type="entry name" value="Bet v1-like"/>
    <property type="match status" value="1"/>
</dbReference>
<gene>
    <name evidence="3" type="ORF">Pr1d_51550</name>
</gene>
<name>A0A5B9QFL4_9BACT</name>